<organism evidence="3 4">
    <name type="scientific">Nonomuraea insulae</name>
    <dbReference type="NCBI Taxonomy" id="1616787"/>
    <lineage>
        <taxon>Bacteria</taxon>
        <taxon>Bacillati</taxon>
        <taxon>Actinomycetota</taxon>
        <taxon>Actinomycetes</taxon>
        <taxon>Streptosporangiales</taxon>
        <taxon>Streptosporangiaceae</taxon>
        <taxon>Nonomuraea</taxon>
    </lineage>
</organism>
<reference evidence="4" key="1">
    <citation type="journal article" date="2019" name="Int. J. Syst. Evol. Microbiol.">
        <title>The Global Catalogue of Microorganisms (GCM) 10K type strain sequencing project: providing services to taxonomists for standard genome sequencing and annotation.</title>
        <authorList>
            <consortium name="The Broad Institute Genomics Platform"/>
            <consortium name="The Broad Institute Genome Sequencing Center for Infectious Disease"/>
            <person name="Wu L."/>
            <person name="Ma J."/>
        </authorList>
    </citation>
    <scope>NUCLEOTIDE SEQUENCE [LARGE SCALE GENOMIC DNA]</scope>
    <source>
        <strain evidence="4">CCUG 53903</strain>
    </source>
</reference>
<dbReference type="EMBL" id="JBHSPA010000094">
    <property type="protein sequence ID" value="MFC5833443.1"/>
    <property type="molecule type" value="Genomic_DNA"/>
</dbReference>
<comment type="caution">
    <text evidence="3">The sequence shown here is derived from an EMBL/GenBank/DDBJ whole genome shotgun (WGS) entry which is preliminary data.</text>
</comment>
<keyword evidence="1" id="KW-0812">Transmembrane</keyword>
<gene>
    <name evidence="3" type="ORF">ACFPZ3_57155</name>
</gene>
<evidence type="ECO:0000313" key="4">
    <source>
        <dbReference type="Proteomes" id="UP001596058"/>
    </source>
</evidence>
<protein>
    <submittedName>
        <fullName evidence="3">ABC transporter substrate-binding protein</fullName>
    </submittedName>
</protein>
<evidence type="ECO:0000313" key="3">
    <source>
        <dbReference type="EMBL" id="MFC5833443.1"/>
    </source>
</evidence>
<evidence type="ECO:0000256" key="1">
    <source>
        <dbReference type="SAM" id="Phobius"/>
    </source>
</evidence>
<dbReference type="Proteomes" id="UP001596058">
    <property type="component" value="Unassembled WGS sequence"/>
</dbReference>
<name>A0ABW1D6F4_9ACTN</name>
<dbReference type="Gene3D" id="3.40.190.10">
    <property type="entry name" value="Periplasmic binding protein-like II"/>
    <property type="match status" value="1"/>
</dbReference>
<evidence type="ECO:0000259" key="2">
    <source>
        <dbReference type="Pfam" id="PF00496"/>
    </source>
</evidence>
<keyword evidence="1" id="KW-0472">Membrane</keyword>
<dbReference type="Pfam" id="PF00496">
    <property type="entry name" value="SBP_bac_5"/>
    <property type="match status" value="1"/>
</dbReference>
<sequence>MKSQNLLPLLLGGALLKISAFSTDFTNYVKPGARPLLIAAGAVLVILAVATLIEERRKSTLTARQALLAHANWVKGQQAELAANPYYYGAAPAYEKIVVRVIPDANARVAMSLVGATTTTSHHVS</sequence>
<keyword evidence="4" id="KW-1185">Reference proteome</keyword>
<feature type="transmembrane region" description="Helical" evidence="1">
    <location>
        <begin position="36"/>
        <end position="53"/>
    </location>
</feature>
<dbReference type="SUPFAM" id="SSF53850">
    <property type="entry name" value="Periplasmic binding protein-like II"/>
    <property type="match status" value="1"/>
</dbReference>
<feature type="domain" description="Solute-binding protein family 5" evidence="2">
    <location>
        <begin position="72"/>
        <end position="115"/>
    </location>
</feature>
<dbReference type="InterPro" id="IPR000914">
    <property type="entry name" value="SBP_5_dom"/>
</dbReference>
<keyword evidence="1" id="KW-1133">Transmembrane helix</keyword>
<accession>A0ABW1D6F4</accession>
<dbReference type="RefSeq" id="WP_379522870.1">
    <property type="nucleotide sequence ID" value="NZ_JBHSPA010000094.1"/>
</dbReference>
<proteinExistence type="predicted"/>